<dbReference type="EMBL" id="OCNE01000006">
    <property type="protein sequence ID" value="SOD62509.1"/>
    <property type="molecule type" value="Genomic_DNA"/>
</dbReference>
<keyword evidence="2" id="KW-0812">Transmembrane</keyword>
<dbReference type="Proteomes" id="UP000219072">
    <property type="component" value="Unassembled WGS sequence"/>
</dbReference>
<keyword evidence="2" id="KW-1133">Transmembrane helix</keyword>
<feature type="domain" description="PPM-type phosphatase" evidence="3">
    <location>
        <begin position="137"/>
        <end position="360"/>
    </location>
</feature>
<accession>A0A286DV10</accession>
<dbReference type="InterPro" id="IPR001932">
    <property type="entry name" value="PPM-type_phosphatase-like_dom"/>
</dbReference>
<dbReference type="Gene3D" id="3.60.40.10">
    <property type="entry name" value="PPM-type phosphatase domain"/>
    <property type="match status" value="1"/>
</dbReference>
<dbReference type="GO" id="GO:0016791">
    <property type="term" value="F:phosphatase activity"/>
    <property type="evidence" value="ECO:0007669"/>
    <property type="project" value="TreeGrafter"/>
</dbReference>
<dbReference type="AlphaFoldDB" id="A0A286DV10"/>
<dbReference type="SUPFAM" id="SSF81606">
    <property type="entry name" value="PP2C-like"/>
    <property type="match status" value="1"/>
</dbReference>
<dbReference type="SMART" id="SM00331">
    <property type="entry name" value="PP2C_SIG"/>
    <property type="match status" value="1"/>
</dbReference>
<keyword evidence="2" id="KW-0472">Membrane</keyword>
<dbReference type="PANTHER" id="PTHR43156:SF2">
    <property type="entry name" value="STAGE II SPORULATION PROTEIN E"/>
    <property type="match status" value="1"/>
</dbReference>
<protein>
    <submittedName>
        <fullName evidence="4">Serine phosphatase RsbU, regulator of sigma subunit</fullName>
    </submittedName>
</protein>
<keyword evidence="1" id="KW-0378">Hydrolase</keyword>
<dbReference type="InterPro" id="IPR036457">
    <property type="entry name" value="PPM-type-like_dom_sf"/>
</dbReference>
<dbReference type="Pfam" id="PF07228">
    <property type="entry name" value="SpoIIE"/>
    <property type="match status" value="1"/>
</dbReference>
<evidence type="ECO:0000256" key="2">
    <source>
        <dbReference type="SAM" id="Phobius"/>
    </source>
</evidence>
<name>A0A286DV10_9ACTN</name>
<feature type="transmembrane region" description="Helical" evidence="2">
    <location>
        <begin position="20"/>
        <end position="40"/>
    </location>
</feature>
<dbReference type="RefSeq" id="WP_245880527.1">
    <property type="nucleotide sequence ID" value="NZ_OCNE01000006.1"/>
</dbReference>
<dbReference type="InterPro" id="IPR052016">
    <property type="entry name" value="Bact_Sigma-Reg"/>
</dbReference>
<reference evidence="4 5" key="1">
    <citation type="submission" date="2017-09" db="EMBL/GenBank/DDBJ databases">
        <authorList>
            <person name="Ehlers B."/>
            <person name="Leendertz F.H."/>
        </authorList>
    </citation>
    <scope>NUCLEOTIDE SEQUENCE [LARGE SCALE GENOMIC DNA]</scope>
    <source>
        <strain evidence="4 5">CGMCC 4.7095</strain>
    </source>
</reference>
<evidence type="ECO:0000256" key="1">
    <source>
        <dbReference type="ARBA" id="ARBA00022801"/>
    </source>
</evidence>
<dbReference type="PANTHER" id="PTHR43156">
    <property type="entry name" value="STAGE II SPORULATION PROTEIN E-RELATED"/>
    <property type="match status" value="1"/>
</dbReference>
<feature type="transmembrane region" description="Helical" evidence="2">
    <location>
        <begin position="86"/>
        <end position="104"/>
    </location>
</feature>
<evidence type="ECO:0000313" key="4">
    <source>
        <dbReference type="EMBL" id="SOD62509.1"/>
    </source>
</evidence>
<organism evidence="4 5">
    <name type="scientific">Streptomyces zhaozhouensis</name>
    <dbReference type="NCBI Taxonomy" id="1300267"/>
    <lineage>
        <taxon>Bacteria</taxon>
        <taxon>Bacillati</taxon>
        <taxon>Actinomycetota</taxon>
        <taxon>Actinomycetes</taxon>
        <taxon>Kitasatosporales</taxon>
        <taxon>Streptomycetaceae</taxon>
        <taxon>Streptomyces</taxon>
    </lineage>
</organism>
<keyword evidence="5" id="KW-1185">Reference proteome</keyword>
<sequence length="371" mass="38665">MTVPAPYGGGRAAVPKELWLVPWVVLAVTALVQSLAPGWVELGFVFAALPPLTGLIYGPWRTAALGAATVGLLMLPPTRPAHIGDADLGAVAAIAAFSVLVAWVRGRYSRELVRVGTVAEAAQHAVLPPVAERVGAVACAGLYRAAQVAALVGGDLYDVREGPHGVRALVADVQGHGLAAVGTVASLLGTFREALLDEPELAGVAARLDRRLRIETANAGDGPSELFATAVLLEFPPDMRSVRLASCGHPPVLLLRGGAVRELAAEPAPPLGLGLGPVEPRPLTVGLREGDVLLGYTDGVTEARDASGAFYPLGSRLARRYAARGRRGPEPGALVEFVWEDMTRFARGVEDDVALLALRPERGGDAARSSR</sequence>
<evidence type="ECO:0000313" key="5">
    <source>
        <dbReference type="Proteomes" id="UP000219072"/>
    </source>
</evidence>
<feature type="transmembrane region" description="Helical" evidence="2">
    <location>
        <begin position="52"/>
        <end position="74"/>
    </location>
</feature>
<dbReference type="FunFam" id="3.60.40.10:FF:000058">
    <property type="entry name" value="Stage II sporulation protein E"/>
    <property type="match status" value="1"/>
</dbReference>
<proteinExistence type="predicted"/>
<gene>
    <name evidence="4" type="ORF">SAMN06297387_10685</name>
</gene>
<evidence type="ECO:0000259" key="3">
    <source>
        <dbReference type="SMART" id="SM00331"/>
    </source>
</evidence>